<gene>
    <name evidence="2" type="ORF">ACFL27_24835</name>
</gene>
<reference evidence="2 3" key="1">
    <citation type="submission" date="2024-09" db="EMBL/GenBank/DDBJ databases">
        <title>Laminarin stimulates single cell rates of sulfate reduction while oxygen inhibits transcriptomic activity in coastal marine sediment.</title>
        <authorList>
            <person name="Lindsay M."/>
            <person name="Orcutt B."/>
            <person name="Emerson D."/>
            <person name="Stepanauskas R."/>
            <person name="D'Angelo T."/>
        </authorList>
    </citation>
    <scope>NUCLEOTIDE SEQUENCE [LARGE SCALE GENOMIC DNA]</scope>
    <source>
        <strain evidence="2">SAG AM-311-K15</strain>
    </source>
</reference>
<protein>
    <recommendedName>
        <fullName evidence="1">ATP-dependent RNA helicase Ski2/MTR4 C-terminal domain-containing protein</fullName>
    </recommendedName>
</protein>
<dbReference type="Gene3D" id="1.10.3380.30">
    <property type="match status" value="1"/>
</dbReference>
<dbReference type="SMART" id="SM01142">
    <property type="entry name" value="DSHCT"/>
    <property type="match status" value="1"/>
</dbReference>
<organism evidence="2 3">
    <name type="scientific">candidate division CSSED10-310 bacterium</name>
    <dbReference type="NCBI Taxonomy" id="2855610"/>
    <lineage>
        <taxon>Bacteria</taxon>
        <taxon>Bacteria division CSSED10-310</taxon>
    </lineage>
</organism>
<dbReference type="EMBL" id="JBHPBY010000501">
    <property type="protein sequence ID" value="MFC1853436.1"/>
    <property type="molecule type" value="Genomic_DNA"/>
</dbReference>
<evidence type="ECO:0000259" key="1">
    <source>
        <dbReference type="SMART" id="SM01142"/>
    </source>
</evidence>
<proteinExistence type="predicted"/>
<evidence type="ECO:0000313" key="2">
    <source>
        <dbReference type="EMBL" id="MFC1853436.1"/>
    </source>
</evidence>
<sequence length="96" mass="11393">MRHCHEKLREAGSDRFDPIEFNLHYAQVAYYWSKGYSFSQILALTDLQEGDLISSFRQTIDLLKQLKDVYRNDPLMMKKLNTCIDYMDRDVVKVVI</sequence>
<dbReference type="InterPro" id="IPR012961">
    <property type="entry name" value="Ski2/MTR4_C"/>
</dbReference>
<accession>A0ABV6Z4S1</accession>
<evidence type="ECO:0000313" key="3">
    <source>
        <dbReference type="Proteomes" id="UP001594351"/>
    </source>
</evidence>
<name>A0ABV6Z4S1_UNCC1</name>
<feature type="domain" description="ATP-dependent RNA helicase Ski2/MTR4 C-terminal" evidence="1">
    <location>
        <begin position="5"/>
        <end position="92"/>
    </location>
</feature>
<comment type="caution">
    <text evidence="2">The sequence shown here is derived from an EMBL/GenBank/DDBJ whole genome shotgun (WGS) entry which is preliminary data.</text>
</comment>
<dbReference type="Pfam" id="PF08148">
    <property type="entry name" value="DSHCT"/>
    <property type="match status" value="1"/>
</dbReference>
<dbReference type="Proteomes" id="UP001594351">
    <property type="component" value="Unassembled WGS sequence"/>
</dbReference>
<keyword evidence="3" id="KW-1185">Reference proteome</keyword>